<evidence type="ECO:0000256" key="4">
    <source>
        <dbReference type="ARBA" id="ARBA00022729"/>
    </source>
</evidence>
<comment type="subcellular location">
    <subcellularLocation>
        <location evidence="1">Membrane</location>
        <topology evidence="1">Single-pass membrane protein</topology>
    </subcellularLocation>
</comment>
<dbReference type="STRING" id="3750.A0A498J8X1"/>
<keyword evidence="8" id="KW-0675">Receptor</keyword>
<dbReference type="GO" id="GO:0004672">
    <property type="term" value="F:protein kinase activity"/>
    <property type="evidence" value="ECO:0007669"/>
    <property type="project" value="InterPro"/>
</dbReference>
<evidence type="ECO:0000256" key="7">
    <source>
        <dbReference type="ARBA" id="ARBA00023136"/>
    </source>
</evidence>
<evidence type="ECO:0000256" key="6">
    <source>
        <dbReference type="ARBA" id="ARBA00022989"/>
    </source>
</evidence>
<reference evidence="11 12" key="1">
    <citation type="submission" date="2018-10" db="EMBL/GenBank/DDBJ databases">
        <title>A high-quality apple genome assembly.</title>
        <authorList>
            <person name="Hu J."/>
        </authorList>
    </citation>
    <scope>NUCLEOTIDE SEQUENCE [LARGE SCALE GENOMIC DNA]</scope>
    <source>
        <strain evidence="12">cv. HFTH1</strain>
        <tissue evidence="11">Young leaf</tissue>
    </source>
</reference>
<evidence type="ECO:0000256" key="8">
    <source>
        <dbReference type="ARBA" id="ARBA00023170"/>
    </source>
</evidence>
<evidence type="ECO:0000256" key="9">
    <source>
        <dbReference type="ARBA" id="ARBA00023180"/>
    </source>
</evidence>
<name>A0A498J8X1_MALDO</name>
<keyword evidence="7" id="KW-0472">Membrane</keyword>
<keyword evidence="9" id="KW-0325">Glycoprotein</keyword>
<evidence type="ECO:0000256" key="3">
    <source>
        <dbReference type="ARBA" id="ARBA00022692"/>
    </source>
</evidence>
<proteinExistence type="predicted"/>
<gene>
    <name evidence="11" type="ORF">DVH24_035358</name>
</gene>
<keyword evidence="3" id="KW-0812">Transmembrane</keyword>
<protein>
    <recommendedName>
        <fullName evidence="10">Protein kinase domain-containing protein</fullName>
    </recommendedName>
</protein>
<keyword evidence="12" id="KW-1185">Reference proteome</keyword>
<dbReference type="InterPro" id="IPR052422">
    <property type="entry name" value="Auxin_Ser/Thr_Kinase"/>
</dbReference>
<keyword evidence="6" id="KW-1133">Transmembrane helix</keyword>
<evidence type="ECO:0000313" key="11">
    <source>
        <dbReference type="EMBL" id="RXH90594.1"/>
    </source>
</evidence>
<dbReference type="PANTHER" id="PTHR47986">
    <property type="entry name" value="OSJNBA0070M12.3 PROTEIN"/>
    <property type="match status" value="1"/>
</dbReference>
<dbReference type="AlphaFoldDB" id="A0A498J8X1"/>
<dbReference type="PANTHER" id="PTHR47986:SF29">
    <property type="entry name" value="RECEPTOR PROTEIN KINASE TMK1"/>
    <property type="match status" value="1"/>
</dbReference>
<accession>A0A498J8X1</accession>
<keyword evidence="4" id="KW-0732">Signal</keyword>
<evidence type="ECO:0000259" key="10">
    <source>
        <dbReference type="PROSITE" id="PS50011"/>
    </source>
</evidence>
<dbReference type="PROSITE" id="PS50011">
    <property type="entry name" value="PROTEIN_KINASE_DOM"/>
    <property type="match status" value="1"/>
</dbReference>
<evidence type="ECO:0000256" key="1">
    <source>
        <dbReference type="ARBA" id="ARBA00004167"/>
    </source>
</evidence>
<comment type="caution">
    <text evidence="11">The sequence shown here is derived from an EMBL/GenBank/DDBJ whole genome shotgun (WGS) entry which is preliminary data.</text>
</comment>
<dbReference type="Pfam" id="PF00069">
    <property type="entry name" value="Pkinase"/>
    <property type="match status" value="1"/>
</dbReference>
<organism evidence="11 12">
    <name type="scientific">Malus domestica</name>
    <name type="common">Apple</name>
    <name type="synonym">Pyrus malus</name>
    <dbReference type="NCBI Taxonomy" id="3750"/>
    <lineage>
        <taxon>Eukaryota</taxon>
        <taxon>Viridiplantae</taxon>
        <taxon>Streptophyta</taxon>
        <taxon>Embryophyta</taxon>
        <taxon>Tracheophyta</taxon>
        <taxon>Spermatophyta</taxon>
        <taxon>Magnoliopsida</taxon>
        <taxon>eudicotyledons</taxon>
        <taxon>Gunneridae</taxon>
        <taxon>Pentapetalae</taxon>
        <taxon>rosids</taxon>
        <taxon>fabids</taxon>
        <taxon>Rosales</taxon>
        <taxon>Rosaceae</taxon>
        <taxon>Amygdaloideae</taxon>
        <taxon>Maleae</taxon>
        <taxon>Malus</taxon>
    </lineage>
</organism>
<dbReference type="InterPro" id="IPR000719">
    <property type="entry name" value="Prot_kinase_dom"/>
</dbReference>
<dbReference type="GO" id="GO:0016020">
    <property type="term" value="C:membrane"/>
    <property type="evidence" value="ECO:0007669"/>
    <property type="project" value="UniProtKB-SubCell"/>
</dbReference>
<dbReference type="InterPro" id="IPR011009">
    <property type="entry name" value="Kinase-like_dom_sf"/>
</dbReference>
<dbReference type="SUPFAM" id="SSF56112">
    <property type="entry name" value="Protein kinase-like (PK-like)"/>
    <property type="match status" value="1"/>
</dbReference>
<keyword evidence="5" id="KW-0677">Repeat</keyword>
<dbReference type="GO" id="GO:0005524">
    <property type="term" value="F:ATP binding"/>
    <property type="evidence" value="ECO:0007669"/>
    <property type="project" value="InterPro"/>
</dbReference>
<dbReference type="Gene3D" id="1.10.510.10">
    <property type="entry name" value="Transferase(Phosphotransferase) domain 1"/>
    <property type="match status" value="1"/>
</dbReference>
<sequence length="75" mass="8235">MDETAANCLRHFGFMRLAPEGKGSIETRIVGTFGYLAPEYADNSFTGRVTTKVDVFSFGVILMELITGKKALDDN</sequence>
<evidence type="ECO:0000256" key="5">
    <source>
        <dbReference type="ARBA" id="ARBA00022737"/>
    </source>
</evidence>
<dbReference type="Proteomes" id="UP000290289">
    <property type="component" value="Chromosome 9"/>
</dbReference>
<feature type="domain" description="Protein kinase" evidence="10">
    <location>
        <begin position="1"/>
        <end position="75"/>
    </location>
</feature>
<keyword evidence="2" id="KW-0433">Leucine-rich repeat</keyword>
<evidence type="ECO:0000313" key="12">
    <source>
        <dbReference type="Proteomes" id="UP000290289"/>
    </source>
</evidence>
<dbReference type="EMBL" id="RDQH01000335">
    <property type="protein sequence ID" value="RXH90594.1"/>
    <property type="molecule type" value="Genomic_DNA"/>
</dbReference>
<evidence type="ECO:0000256" key="2">
    <source>
        <dbReference type="ARBA" id="ARBA00022614"/>
    </source>
</evidence>